<protein>
    <recommendedName>
        <fullName evidence="4">Translation initiation factor IF-3</fullName>
    </recommendedName>
</protein>
<dbReference type="InterPro" id="IPR001288">
    <property type="entry name" value="Translation_initiation_fac_3"/>
</dbReference>
<dbReference type="Pfam" id="PF05198">
    <property type="entry name" value="IF3_N"/>
    <property type="match status" value="1"/>
</dbReference>
<feature type="domain" description="Translation initiation factor 3 N-terminal" evidence="6">
    <location>
        <begin position="19"/>
        <end position="87"/>
    </location>
</feature>
<dbReference type="InterPro" id="IPR019814">
    <property type="entry name" value="Translation_initiation_fac_3_N"/>
</dbReference>
<dbReference type="RefSeq" id="WP_203552085.1">
    <property type="nucleotide sequence ID" value="NZ_JACAOD020000002.1"/>
</dbReference>
<gene>
    <name evidence="8" type="primary">infC</name>
    <name evidence="7" type="ORF">CHTY_001045</name>
    <name evidence="8" type="ORF">CHTY_002935</name>
</gene>
<keyword evidence="9" id="KW-1185">Reference proteome</keyword>
<dbReference type="NCBIfam" id="TIGR00168">
    <property type="entry name" value="infC"/>
    <property type="match status" value="1"/>
</dbReference>
<dbReference type="Proteomes" id="UP001195571">
    <property type="component" value="Unassembled WGS sequence"/>
</dbReference>
<evidence type="ECO:0000256" key="2">
    <source>
        <dbReference type="ARBA" id="ARBA00022540"/>
    </source>
</evidence>
<sequence length="180" mass="20867">MKFPKPKLKKRPNNTDLYNEKIPQGKYLIIDEKGEKLGILNQNEALKLSEQKEIDIVVVNADAVPMVARLMNYQKHRYNQQKKNRAAKKKTSISVLKEIRLNPTIDTHDLNTKVKQIQKFLKQGDKVKISMRFRGRMIKNYQLGETILQKIIKDLTSLSQIESPLKLQGNQFIVTLSPLK</sequence>
<dbReference type="InterPro" id="IPR036787">
    <property type="entry name" value="T_IF-3_N_sf"/>
</dbReference>
<evidence type="ECO:0000313" key="9">
    <source>
        <dbReference type="Proteomes" id="UP001195571"/>
    </source>
</evidence>
<accession>A0ABS5CYX5</accession>
<organism evidence="8 9">
    <name type="scientific">Candidatus Phytoplasma meliae</name>
    <dbReference type="NCBI Taxonomy" id="1848402"/>
    <lineage>
        <taxon>Bacteria</taxon>
        <taxon>Bacillati</taxon>
        <taxon>Mycoplasmatota</taxon>
        <taxon>Mollicutes</taxon>
        <taxon>Acholeplasmatales</taxon>
        <taxon>Acholeplasmataceae</taxon>
        <taxon>Candidatus Phytoplasma</taxon>
        <taxon>16SrXIII (Mexican periwinkle virescence group)</taxon>
    </lineage>
</organism>
<comment type="similarity">
    <text evidence="1">Belongs to the IF-3 family.</text>
</comment>
<evidence type="ECO:0000259" key="5">
    <source>
        <dbReference type="Pfam" id="PF00707"/>
    </source>
</evidence>
<evidence type="ECO:0000313" key="7">
    <source>
        <dbReference type="EMBL" id="MBP5835815.1"/>
    </source>
</evidence>
<dbReference type="EMBL" id="JACAOD020000002">
    <property type="protein sequence ID" value="MBP5835815.1"/>
    <property type="molecule type" value="Genomic_DNA"/>
</dbReference>
<dbReference type="PANTHER" id="PTHR10938:SF0">
    <property type="entry name" value="TRANSLATION INITIATION FACTOR IF-3, MITOCHONDRIAL"/>
    <property type="match status" value="1"/>
</dbReference>
<evidence type="ECO:0000256" key="3">
    <source>
        <dbReference type="ARBA" id="ARBA00022917"/>
    </source>
</evidence>
<evidence type="ECO:0000259" key="6">
    <source>
        <dbReference type="Pfam" id="PF05198"/>
    </source>
</evidence>
<evidence type="ECO:0000256" key="4">
    <source>
        <dbReference type="NCBIfam" id="TIGR00168"/>
    </source>
</evidence>
<dbReference type="SUPFAM" id="SSF54364">
    <property type="entry name" value="Translation initiation factor IF3, N-terminal domain"/>
    <property type="match status" value="1"/>
</dbReference>
<dbReference type="PANTHER" id="PTHR10938">
    <property type="entry name" value="TRANSLATION INITIATION FACTOR IF-3"/>
    <property type="match status" value="1"/>
</dbReference>
<reference evidence="8 9" key="1">
    <citation type="submission" date="2021-04" db="EMBL/GenBank/DDBJ databases">
        <title>Genomic features of Candidatus Phytoplasma meliae isolate ChTYXIII (1SrXIII-G).</title>
        <authorList>
            <person name="Fernandez F.D."/>
            <person name="Conci L.R."/>
        </authorList>
    </citation>
    <scope>NUCLEOTIDE SEQUENCE [LARGE SCALE GENOMIC DNA]</scope>
    <source>
        <strain evidence="8">ChTYXIII-Mo</strain>
    </source>
</reference>
<name>A0ABS5CYX5_9MOLU</name>
<keyword evidence="2 8" id="KW-0396">Initiation factor</keyword>
<proteinExistence type="inferred from homology"/>
<dbReference type="EMBL" id="JACAOD020000015">
    <property type="protein sequence ID" value="MBP5836174.1"/>
    <property type="molecule type" value="Genomic_DNA"/>
</dbReference>
<feature type="domain" description="Translation initiation factor 3 C-terminal" evidence="5">
    <location>
        <begin position="96"/>
        <end position="178"/>
    </location>
</feature>
<comment type="caution">
    <text evidence="8">The sequence shown here is derived from an EMBL/GenBank/DDBJ whole genome shotgun (WGS) entry which is preliminary data.</text>
</comment>
<dbReference type="Pfam" id="PF00707">
    <property type="entry name" value="IF3_C"/>
    <property type="match status" value="1"/>
</dbReference>
<dbReference type="Gene3D" id="3.10.20.80">
    <property type="entry name" value="Translation initiation factor 3 (IF-3), N-terminal domain"/>
    <property type="match status" value="1"/>
</dbReference>
<dbReference type="GO" id="GO:0003743">
    <property type="term" value="F:translation initiation factor activity"/>
    <property type="evidence" value="ECO:0007669"/>
    <property type="project" value="UniProtKB-KW"/>
</dbReference>
<dbReference type="SUPFAM" id="SSF55200">
    <property type="entry name" value="Translation initiation factor IF3, C-terminal domain"/>
    <property type="match status" value="1"/>
</dbReference>
<dbReference type="InterPro" id="IPR019815">
    <property type="entry name" value="Translation_initiation_fac_3_C"/>
</dbReference>
<evidence type="ECO:0000256" key="1">
    <source>
        <dbReference type="ARBA" id="ARBA00005439"/>
    </source>
</evidence>
<dbReference type="Gene3D" id="3.30.110.10">
    <property type="entry name" value="Translation initiation factor 3 (IF-3), C-terminal domain"/>
    <property type="match status" value="1"/>
</dbReference>
<keyword evidence="3" id="KW-0648">Protein biosynthesis</keyword>
<dbReference type="InterPro" id="IPR036788">
    <property type="entry name" value="T_IF-3_C_sf"/>
</dbReference>
<evidence type="ECO:0000313" key="8">
    <source>
        <dbReference type="EMBL" id="MBP5836174.1"/>
    </source>
</evidence>